<keyword evidence="2 7" id="KW-0732">Signal</keyword>
<evidence type="ECO:0000256" key="4">
    <source>
        <dbReference type="ARBA" id="ARBA00023139"/>
    </source>
</evidence>
<feature type="region of interest" description="Disordered" evidence="6">
    <location>
        <begin position="23"/>
        <end position="43"/>
    </location>
</feature>
<keyword evidence="9" id="KW-1185">Reference proteome</keyword>
<keyword evidence="3" id="KW-0472">Membrane</keyword>
<evidence type="ECO:0000313" key="8">
    <source>
        <dbReference type="EMBL" id="GIP18614.1"/>
    </source>
</evidence>
<organism evidence="8 9">
    <name type="scientific">Paenibacillus montaniterrae</name>
    <dbReference type="NCBI Taxonomy" id="429341"/>
    <lineage>
        <taxon>Bacteria</taxon>
        <taxon>Bacillati</taxon>
        <taxon>Bacillota</taxon>
        <taxon>Bacilli</taxon>
        <taxon>Bacillales</taxon>
        <taxon>Paenibacillaceae</taxon>
        <taxon>Paenibacillus</taxon>
    </lineage>
</organism>
<feature type="signal peptide" evidence="7">
    <location>
        <begin position="1"/>
        <end position="21"/>
    </location>
</feature>
<dbReference type="InterPro" id="IPR050490">
    <property type="entry name" value="Bact_solute-bd_prot1"/>
</dbReference>
<accession>A0A919YUD9</accession>
<proteinExistence type="predicted"/>
<dbReference type="EMBL" id="BOSE01000009">
    <property type="protein sequence ID" value="GIP18614.1"/>
    <property type="molecule type" value="Genomic_DNA"/>
</dbReference>
<keyword evidence="4" id="KW-0564">Palmitate</keyword>
<evidence type="ECO:0000256" key="5">
    <source>
        <dbReference type="ARBA" id="ARBA00023288"/>
    </source>
</evidence>
<evidence type="ECO:0000256" key="6">
    <source>
        <dbReference type="SAM" id="MobiDB-lite"/>
    </source>
</evidence>
<evidence type="ECO:0000256" key="2">
    <source>
        <dbReference type="ARBA" id="ARBA00022729"/>
    </source>
</evidence>
<feature type="compositionally biased region" description="Polar residues" evidence="6">
    <location>
        <begin position="392"/>
        <end position="404"/>
    </location>
</feature>
<dbReference type="PANTHER" id="PTHR43649:SF33">
    <property type="entry name" value="POLYGALACTURONAN_RHAMNOGALACTURONAN-BINDING PROTEIN YTCQ"/>
    <property type="match status" value="1"/>
</dbReference>
<protein>
    <submittedName>
        <fullName evidence="8">ABC transporter substrate-binding protein</fullName>
    </submittedName>
</protein>
<evidence type="ECO:0000256" key="7">
    <source>
        <dbReference type="SAM" id="SignalP"/>
    </source>
</evidence>
<dbReference type="PROSITE" id="PS51257">
    <property type="entry name" value="PROKAR_LIPOPROTEIN"/>
    <property type="match status" value="1"/>
</dbReference>
<dbReference type="AlphaFoldDB" id="A0A919YUD9"/>
<keyword evidence="1" id="KW-1003">Cell membrane</keyword>
<evidence type="ECO:0000256" key="3">
    <source>
        <dbReference type="ARBA" id="ARBA00023136"/>
    </source>
</evidence>
<reference evidence="8" key="1">
    <citation type="submission" date="2021-03" db="EMBL/GenBank/DDBJ databases">
        <title>Antimicrobial resistance genes in bacteria isolated from Japanese honey, and their potential for conferring macrolide and lincosamide resistance in the American foulbrood pathogen Paenibacillus larvae.</title>
        <authorList>
            <person name="Okamoto M."/>
            <person name="Kumagai M."/>
            <person name="Kanamori H."/>
            <person name="Takamatsu D."/>
        </authorList>
    </citation>
    <scope>NUCLEOTIDE SEQUENCE</scope>
    <source>
        <strain evidence="8">J40TS1</strain>
    </source>
</reference>
<feature type="region of interest" description="Disordered" evidence="6">
    <location>
        <begin position="381"/>
        <end position="404"/>
    </location>
</feature>
<dbReference type="PANTHER" id="PTHR43649">
    <property type="entry name" value="ARABINOSE-BINDING PROTEIN-RELATED"/>
    <property type="match status" value="1"/>
</dbReference>
<keyword evidence="5" id="KW-0449">Lipoprotein</keyword>
<evidence type="ECO:0000256" key="1">
    <source>
        <dbReference type="ARBA" id="ARBA00022475"/>
    </source>
</evidence>
<dbReference type="SUPFAM" id="SSF53850">
    <property type="entry name" value="Periplasmic binding protein-like II"/>
    <property type="match status" value="1"/>
</dbReference>
<name>A0A919YUD9_9BACL</name>
<dbReference type="Pfam" id="PF01547">
    <property type="entry name" value="SBP_bac_1"/>
    <property type="match status" value="1"/>
</dbReference>
<dbReference type="Gene3D" id="3.40.190.10">
    <property type="entry name" value="Periplasmic binding protein-like II"/>
    <property type="match status" value="1"/>
</dbReference>
<gene>
    <name evidence="8" type="ORF">J40TS1_42560</name>
</gene>
<dbReference type="InterPro" id="IPR006059">
    <property type="entry name" value="SBP"/>
</dbReference>
<dbReference type="RefSeq" id="WP_213519266.1">
    <property type="nucleotide sequence ID" value="NZ_BOSE01000009.1"/>
</dbReference>
<dbReference type="Proteomes" id="UP000683139">
    <property type="component" value="Unassembled WGS sequence"/>
</dbReference>
<comment type="caution">
    <text evidence="8">The sequence shown here is derived from an EMBL/GenBank/DDBJ whole genome shotgun (WGS) entry which is preliminary data.</text>
</comment>
<feature type="compositionally biased region" description="Low complexity" evidence="6">
    <location>
        <begin position="23"/>
        <end position="37"/>
    </location>
</feature>
<evidence type="ECO:0000313" key="9">
    <source>
        <dbReference type="Proteomes" id="UP000683139"/>
    </source>
</evidence>
<feature type="chain" id="PRO_5037779598" evidence="7">
    <location>
        <begin position="22"/>
        <end position="460"/>
    </location>
</feature>
<sequence length="460" mass="50925">MKKWFIAMVALILSVSLTACSSSGGSEVGSNGSENKSTSTSTDGKTVVTISVIQKDPIGWLDQAAQSYEQANPDIDIVIKEHTTTPESSSQQAISLRGDVDPAELEAYRNTVNTELMSGKGPDLISVNNLNYGQYAEKQLLADIGEFINNDQQFLDKDYFSNVLDAAKHEGKLVAMPVQFWIHTLSSGFDSSDLQIDEAAWTWNDLLNKGKEMVEKDSTFEVMGAVAPSDLLSKMVLSEFNQYVDQTAKQAKFDSPSFIQLLNTVRDMYKNGLLSEGHNAIIEDRDVFRDETFFAPILLYQTMQAERQIWNLPANGNENGMVFSSNLMLAINDKSAVKQEAWEFLKYLISEEMQSHPAMFMAFPIHKAALSSQLQSASLAQAKSMGGDNKSEQNTENSGVSSESVQEIVQFAEQQGRFLHSDPRLMSIIAEESSTFFAGEKSAEEVAATIQNRVQIYLNE</sequence>